<dbReference type="EMBL" id="PKMF04000626">
    <property type="protein sequence ID" value="KAK7823617.1"/>
    <property type="molecule type" value="Genomic_DNA"/>
</dbReference>
<evidence type="ECO:0000313" key="3">
    <source>
        <dbReference type="Proteomes" id="UP000237347"/>
    </source>
</evidence>
<dbReference type="Proteomes" id="UP000237347">
    <property type="component" value="Unassembled WGS sequence"/>
</dbReference>
<reference evidence="2 3" key="1">
    <citation type="journal article" date="2018" name="Sci. Data">
        <title>The draft genome sequence of cork oak.</title>
        <authorList>
            <person name="Ramos A.M."/>
            <person name="Usie A."/>
            <person name="Barbosa P."/>
            <person name="Barros P.M."/>
            <person name="Capote T."/>
            <person name="Chaves I."/>
            <person name="Simoes F."/>
            <person name="Abreu I."/>
            <person name="Carrasquinho I."/>
            <person name="Faro C."/>
            <person name="Guimaraes J.B."/>
            <person name="Mendonca D."/>
            <person name="Nobrega F."/>
            <person name="Rodrigues L."/>
            <person name="Saibo N.J.M."/>
            <person name="Varela M.C."/>
            <person name="Egas C."/>
            <person name="Matos J."/>
            <person name="Miguel C.M."/>
            <person name="Oliveira M.M."/>
            <person name="Ricardo C.P."/>
            <person name="Goncalves S."/>
        </authorList>
    </citation>
    <scope>NUCLEOTIDE SEQUENCE [LARGE SCALE GENOMIC DNA]</scope>
    <source>
        <strain evidence="3">cv. HL8</strain>
    </source>
</reference>
<dbReference type="AlphaFoldDB" id="A0AAW0JAQ6"/>
<feature type="region of interest" description="Disordered" evidence="1">
    <location>
        <begin position="1"/>
        <end position="42"/>
    </location>
</feature>
<keyword evidence="3" id="KW-1185">Reference proteome</keyword>
<dbReference type="Pfam" id="PF20669">
    <property type="entry name" value="Exo70_N"/>
    <property type="match status" value="1"/>
</dbReference>
<feature type="compositionally biased region" description="Polar residues" evidence="1">
    <location>
        <begin position="1"/>
        <end position="14"/>
    </location>
</feature>
<feature type="region of interest" description="Disordered" evidence="1">
    <location>
        <begin position="48"/>
        <end position="67"/>
    </location>
</feature>
<organism evidence="2 3">
    <name type="scientific">Quercus suber</name>
    <name type="common">Cork oak</name>
    <dbReference type="NCBI Taxonomy" id="58331"/>
    <lineage>
        <taxon>Eukaryota</taxon>
        <taxon>Viridiplantae</taxon>
        <taxon>Streptophyta</taxon>
        <taxon>Embryophyta</taxon>
        <taxon>Tracheophyta</taxon>
        <taxon>Spermatophyta</taxon>
        <taxon>Magnoliopsida</taxon>
        <taxon>eudicotyledons</taxon>
        <taxon>Gunneridae</taxon>
        <taxon>Pentapetalae</taxon>
        <taxon>rosids</taxon>
        <taxon>fabids</taxon>
        <taxon>Fagales</taxon>
        <taxon>Fagaceae</taxon>
        <taxon>Quercus</taxon>
    </lineage>
</organism>
<gene>
    <name evidence="2" type="ORF">CFP56_035297</name>
</gene>
<proteinExistence type="predicted"/>
<protein>
    <submittedName>
        <fullName evidence="2">Uncharacterized protein</fullName>
    </submittedName>
</protein>
<feature type="compositionally biased region" description="Basic and acidic residues" evidence="1">
    <location>
        <begin position="20"/>
        <end position="42"/>
    </location>
</feature>
<name>A0AAW0JAQ6_QUESU</name>
<evidence type="ECO:0000256" key="1">
    <source>
        <dbReference type="SAM" id="MobiDB-lite"/>
    </source>
</evidence>
<dbReference type="InterPro" id="IPR016159">
    <property type="entry name" value="Cullin_repeat-like_dom_sf"/>
</dbReference>
<sequence length="193" mass="21800">MVITNSTIRSQGQMSGLALELERNECKQKPSNHAKDDAEPKLDSAVEEIKNEESQTEESEPHFDLEKASEDIDKFLSSLTSDDVSVEVPELVEKYLDLCQVPDKDSAFLESLDRVSKLTKSLRELKPEEEKSESRGSLINHIGGIQQRAMSYLEEEFRFLLEESKTAEFESESAEPEAFPGYSDDVFDSRTGK</sequence>
<accession>A0AAW0JAQ6</accession>
<dbReference type="Gene3D" id="1.20.1280.170">
    <property type="entry name" value="Exocyst complex component Exo70"/>
    <property type="match status" value="1"/>
</dbReference>
<comment type="caution">
    <text evidence="2">The sequence shown here is derived from an EMBL/GenBank/DDBJ whole genome shotgun (WGS) entry which is preliminary data.</text>
</comment>
<evidence type="ECO:0000313" key="2">
    <source>
        <dbReference type="EMBL" id="KAK7823617.1"/>
    </source>
</evidence>
<dbReference type="SUPFAM" id="SSF74788">
    <property type="entry name" value="Cullin repeat-like"/>
    <property type="match status" value="1"/>
</dbReference>
<feature type="region of interest" description="Disordered" evidence="1">
    <location>
        <begin position="168"/>
        <end position="193"/>
    </location>
</feature>